<comment type="caution">
    <text evidence="1">The sequence shown here is derived from an EMBL/GenBank/DDBJ whole genome shotgun (WGS) entry which is preliminary data.</text>
</comment>
<name>X0XI29_9ZZZZ</name>
<evidence type="ECO:0000313" key="1">
    <source>
        <dbReference type="EMBL" id="GAG24601.1"/>
    </source>
</evidence>
<dbReference type="EMBL" id="BARS01034644">
    <property type="protein sequence ID" value="GAG24601.1"/>
    <property type="molecule type" value="Genomic_DNA"/>
</dbReference>
<sequence>MKKAVTIIILLLLLVPIIPISAEKLDNVVEQCELPSYFSWQDINGTDYTTPIKDQS</sequence>
<dbReference type="AlphaFoldDB" id="X0XI29"/>
<proteinExistence type="predicted"/>
<organism evidence="1">
    <name type="scientific">marine sediment metagenome</name>
    <dbReference type="NCBI Taxonomy" id="412755"/>
    <lineage>
        <taxon>unclassified sequences</taxon>
        <taxon>metagenomes</taxon>
        <taxon>ecological metagenomes</taxon>
    </lineage>
</organism>
<feature type="non-terminal residue" evidence="1">
    <location>
        <position position="56"/>
    </location>
</feature>
<accession>X0XI29</accession>
<protein>
    <submittedName>
        <fullName evidence="1">Uncharacterized protein</fullName>
    </submittedName>
</protein>
<gene>
    <name evidence="1" type="ORF">S01H1_53497</name>
</gene>
<reference evidence="1" key="1">
    <citation type="journal article" date="2014" name="Front. Microbiol.">
        <title>High frequency of phylogenetically diverse reductive dehalogenase-homologous genes in deep subseafloor sedimentary metagenomes.</title>
        <authorList>
            <person name="Kawai M."/>
            <person name="Futagami T."/>
            <person name="Toyoda A."/>
            <person name="Takaki Y."/>
            <person name="Nishi S."/>
            <person name="Hori S."/>
            <person name="Arai W."/>
            <person name="Tsubouchi T."/>
            <person name="Morono Y."/>
            <person name="Uchiyama I."/>
            <person name="Ito T."/>
            <person name="Fujiyama A."/>
            <person name="Inagaki F."/>
            <person name="Takami H."/>
        </authorList>
    </citation>
    <scope>NUCLEOTIDE SEQUENCE</scope>
    <source>
        <strain evidence="1">Expedition CK06-06</strain>
    </source>
</reference>